<keyword evidence="1" id="KW-0472">Membrane</keyword>
<feature type="transmembrane region" description="Helical" evidence="1">
    <location>
        <begin position="76"/>
        <end position="94"/>
    </location>
</feature>
<dbReference type="Proteomes" id="UP001501690">
    <property type="component" value="Unassembled WGS sequence"/>
</dbReference>
<evidence type="ECO:0000313" key="2">
    <source>
        <dbReference type="EMBL" id="GAA1689531.1"/>
    </source>
</evidence>
<name>A0ABP4TL21_9MICO</name>
<comment type="caution">
    <text evidence="2">The sequence shown here is derived from an EMBL/GenBank/DDBJ whole genome shotgun (WGS) entry which is preliminary data.</text>
</comment>
<dbReference type="EMBL" id="BAAAPL010000001">
    <property type="protein sequence ID" value="GAA1689531.1"/>
    <property type="molecule type" value="Genomic_DNA"/>
</dbReference>
<proteinExistence type="predicted"/>
<evidence type="ECO:0008006" key="4">
    <source>
        <dbReference type="Google" id="ProtNLM"/>
    </source>
</evidence>
<protein>
    <recommendedName>
        <fullName evidence="4">Histidine kinase</fullName>
    </recommendedName>
</protein>
<keyword evidence="3" id="KW-1185">Reference proteome</keyword>
<sequence length="132" mass="13108">MSMNPAGRTAAVIVLAQSLGLALLAIWQLMAMVAGDTAALDSAIALLVLTLAGVAILATFGVATWRDASWGRSGSIVAQVLILAVALGAATGAYAHPLTALAIAAPSAVTLILLFAAARRAGQNAKTGSDAE</sequence>
<gene>
    <name evidence="2" type="ORF">GCM10009808_03060</name>
</gene>
<accession>A0ABP4TL21</accession>
<reference evidence="3" key="1">
    <citation type="journal article" date="2019" name="Int. J. Syst. Evol. Microbiol.">
        <title>The Global Catalogue of Microorganisms (GCM) 10K type strain sequencing project: providing services to taxonomists for standard genome sequencing and annotation.</title>
        <authorList>
            <consortium name="The Broad Institute Genomics Platform"/>
            <consortium name="The Broad Institute Genome Sequencing Center for Infectious Disease"/>
            <person name="Wu L."/>
            <person name="Ma J."/>
        </authorList>
    </citation>
    <scope>NUCLEOTIDE SEQUENCE [LARGE SCALE GENOMIC DNA]</scope>
    <source>
        <strain evidence="3">JCM 15577</strain>
    </source>
</reference>
<evidence type="ECO:0000313" key="3">
    <source>
        <dbReference type="Proteomes" id="UP001501690"/>
    </source>
</evidence>
<evidence type="ECO:0000256" key="1">
    <source>
        <dbReference type="SAM" id="Phobius"/>
    </source>
</evidence>
<keyword evidence="1" id="KW-1133">Transmembrane helix</keyword>
<feature type="transmembrane region" description="Helical" evidence="1">
    <location>
        <begin position="45"/>
        <end position="64"/>
    </location>
</feature>
<feature type="transmembrane region" description="Helical" evidence="1">
    <location>
        <begin position="100"/>
        <end position="118"/>
    </location>
</feature>
<keyword evidence="1" id="KW-0812">Transmembrane</keyword>
<organism evidence="2 3">
    <name type="scientific">Microbacterium sediminicola</name>
    <dbReference type="NCBI Taxonomy" id="415210"/>
    <lineage>
        <taxon>Bacteria</taxon>
        <taxon>Bacillati</taxon>
        <taxon>Actinomycetota</taxon>
        <taxon>Actinomycetes</taxon>
        <taxon>Micrococcales</taxon>
        <taxon>Microbacteriaceae</taxon>
        <taxon>Microbacterium</taxon>
    </lineage>
</organism>